<keyword evidence="2" id="KW-0597">Phosphoprotein</keyword>
<dbReference type="Gene3D" id="3.40.930.10">
    <property type="entry name" value="Mannitol-specific EII, Chain A"/>
    <property type="match status" value="1"/>
</dbReference>
<feature type="domain" description="PTS EIIA type-2" evidence="6">
    <location>
        <begin position="5"/>
        <end position="150"/>
    </location>
</feature>
<dbReference type="InterPro" id="IPR004715">
    <property type="entry name" value="PTS_IIA_fruc"/>
</dbReference>
<comment type="caution">
    <text evidence="7">The sequence shown here is derived from an EMBL/GenBank/DDBJ whole genome shotgun (WGS) entry which is preliminary data.</text>
</comment>
<dbReference type="InterPro" id="IPR051541">
    <property type="entry name" value="PTS_SugarTrans_NitroReg"/>
</dbReference>
<evidence type="ECO:0000256" key="3">
    <source>
        <dbReference type="ARBA" id="ARBA00022597"/>
    </source>
</evidence>
<dbReference type="Proteomes" id="UP001523262">
    <property type="component" value="Unassembled WGS sequence"/>
</dbReference>
<dbReference type="PANTHER" id="PTHR47738:SF2">
    <property type="entry name" value="PTS SYSTEM FRUCTOSE-LIKE EIIA COMPONENT"/>
    <property type="match status" value="1"/>
</dbReference>
<keyword evidence="8" id="KW-1185">Reference proteome</keyword>
<dbReference type="EMBL" id="JAMQCR010000003">
    <property type="protein sequence ID" value="MCM2535880.1"/>
    <property type="molecule type" value="Genomic_DNA"/>
</dbReference>
<evidence type="ECO:0000256" key="2">
    <source>
        <dbReference type="ARBA" id="ARBA00022553"/>
    </source>
</evidence>
<keyword evidence="4 7" id="KW-0808">Transferase</keyword>
<keyword evidence="5" id="KW-0598">Phosphotransferase system</keyword>
<dbReference type="InterPro" id="IPR002178">
    <property type="entry name" value="PTS_EIIA_type-2_dom"/>
</dbReference>
<dbReference type="GO" id="GO:0016740">
    <property type="term" value="F:transferase activity"/>
    <property type="evidence" value="ECO:0007669"/>
    <property type="project" value="UniProtKB-KW"/>
</dbReference>
<dbReference type="InterPro" id="IPR016152">
    <property type="entry name" value="PTrfase/Anion_transptr"/>
</dbReference>
<accession>A0ABT0WIQ2</accession>
<dbReference type="SUPFAM" id="SSF55804">
    <property type="entry name" value="Phoshotransferase/anion transport protein"/>
    <property type="match status" value="1"/>
</dbReference>
<dbReference type="EC" id="2.7.1.202" evidence="7"/>
<organism evidence="7 8">
    <name type="scientific">Neobacillus pocheonensis</name>
    <dbReference type="NCBI Taxonomy" id="363869"/>
    <lineage>
        <taxon>Bacteria</taxon>
        <taxon>Bacillati</taxon>
        <taxon>Bacillota</taxon>
        <taxon>Bacilli</taxon>
        <taxon>Bacillales</taxon>
        <taxon>Bacillaceae</taxon>
        <taxon>Neobacillus</taxon>
    </lineage>
</organism>
<evidence type="ECO:0000259" key="6">
    <source>
        <dbReference type="PROSITE" id="PS51094"/>
    </source>
</evidence>
<evidence type="ECO:0000256" key="1">
    <source>
        <dbReference type="ARBA" id="ARBA00022448"/>
    </source>
</evidence>
<evidence type="ECO:0000256" key="5">
    <source>
        <dbReference type="ARBA" id="ARBA00022683"/>
    </source>
</evidence>
<evidence type="ECO:0000256" key="4">
    <source>
        <dbReference type="ARBA" id="ARBA00022679"/>
    </source>
</evidence>
<keyword evidence="3" id="KW-0762">Sugar transport</keyword>
<dbReference type="CDD" id="cd00211">
    <property type="entry name" value="PTS_IIA_fru"/>
    <property type="match status" value="1"/>
</dbReference>
<dbReference type="PROSITE" id="PS51094">
    <property type="entry name" value="PTS_EIIA_TYPE_2"/>
    <property type="match status" value="1"/>
</dbReference>
<dbReference type="NCBIfam" id="TIGR00848">
    <property type="entry name" value="fruA"/>
    <property type="match status" value="1"/>
</dbReference>
<evidence type="ECO:0000313" key="7">
    <source>
        <dbReference type="EMBL" id="MCM2535880.1"/>
    </source>
</evidence>
<evidence type="ECO:0000313" key="8">
    <source>
        <dbReference type="Proteomes" id="UP001523262"/>
    </source>
</evidence>
<name>A0ABT0WIQ2_9BACI</name>
<proteinExistence type="predicted"/>
<gene>
    <name evidence="7" type="ORF">NDK43_30830</name>
</gene>
<reference evidence="7 8" key="1">
    <citation type="submission" date="2022-06" db="EMBL/GenBank/DDBJ databases">
        <authorList>
            <person name="Jeon C.O."/>
        </authorList>
    </citation>
    <scope>NUCLEOTIDE SEQUENCE [LARGE SCALE GENOMIC DNA]</scope>
    <source>
        <strain evidence="7 8">KCTC 13943</strain>
    </source>
</reference>
<dbReference type="Pfam" id="PF00359">
    <property type="entry name" value="PTS_EIIA_2"/>
    <property type="match status" value="1"/>
</dbReference>
<keyword evidence="1" id="KW-0813">Transport</keyword>
<sequence>MEIKSLINEDLIELNLDATTQKEVISQLTSLLGKQGRIKSETAFIQGVLEREAEFSTGFGNGFAIPHCKSDTVRTASIIIGKTTNEIEWNSLDHNPVTFIIMLAIPESEGGTTHLQILSTLSGKLMDDEFRGQLMNTTQPEQILDLLDELVIQKTI</sequence>
<protein>
    <submittedName>
        <fullName evidence="7">Fructose PTS transporter subunit IIA</fullName>
        <ecNumber evidence="7">2.7.1.202</ecNumber>
    </submittedName>
</protein>
<dbReference type="PANTHER" id="PTHR47738">
    <property type="entry name" value="PTS SYSTEM FRUCTOSE-LIKE EIIA COMPONENT-RELATED"/>
    <property type="match status" value="1"/>
</dbReference>